<dbReference type="EMBL" id="JAMQOS010000001">
    <property type="protein sequence ID" value="MDS0280940.1"/>
    <property type="molecule type" value="Genomic_DNA"/>
</dbReference>
<dbReference type="InterPro" id="IPR058465">
    <property type="entry name" value="DUF8152"/>
</dbReference>
<accession>A0ABU2FJK8</accession>
<proteinExistence type="predicted"/>
<feature type="domain" description="DUF8152" evidence="1">
    <location>
        <begin position="6"/>
        <end position="87"/>
    </location>
</feature>
<keyword evidence="3" id="KW-1185">Reference proteome</keyword>
<name>A0ABU2FJK8_9EURY</name>
<gene>
    <name evidence="2" type="ORF">NDI86_02325</name>
</gene>
<protein>
    <recommendedName>
        <fullName evidence="1">DUF8152 domain-containing protein</fullName>
    </recommendedName>
</protein>
<dbReference type="RefSeq" id="WP_310898781.1">
    <property type="nucleotide sequence ID" value="NZ_JAMQOS010000001.1"/>
</dbReference>
<evidence type="ECO:0000313" key="3">
    <source>
        <dbReference type="Proteomes" id="UP001268864"/>
    </source>
</evidence>
<evidence type="ECO:0000259" key="1">
    <source>
        <dbReference type="Pfam" id="PF26479"/>
    </source>
</evidence>
<dbReference type="Proteomes" id="UP001268864">
    <property type="component" value="Unassembled WGS sequence"/>
</dbReference>
<evidence type="ECO:0000313" key="2">
    <source>
        <dbReference type="EMBL" id="MDS0280940.1"/>
    </source>
</evidence>
<sequence>MDDDRLQDLYDHLAATGERPVERTASRWLGEAEAIAGDVADGSMAPEVQRERLEKVDHLLGNVEATGDEVADDHVEEARAIVEALLDEA</sequence>
<dbReference type="Pfam" id="PF26479">
    <property type="entry name" value="DUF8152"/>
    <property type="match status" value="1"/>
</dbReference>
<reference evidence="2 3" key="1">
    <citation type="submission" date="2022-06" db="EMBL/GenBank/DDBJ databases">
        <title>Halomicroarcula sp. a new haloarchaeum isolate from saline soil.</title>
        <authorList>
            <person name="Strakova D."/>
            <person name="Galisteo C."/>
            <person name="Sanchez-Porro C."/>
            <person name="Ventosa A."/>
        </authorList>
    </citation>
    <scope>NUCLEOTIDE SEQUENCE [LARGE SCALE GENOMIC DNA]</scope>
    <source>
        <strain evidence="2 3">S3CR25-11</strain>
    </source>
</reference>
<organism evidence="2 3">
    <name type="scientific">Haloarcula onubensis</name>
    <dbReference type="NCBI Taxonomy" id="2950539"/>
    <lineage>
        <taxon>Archaea</taxon>
        <taxon>Methanobacteriati</taxon>
        <taxon>Methanobacteriota</taxon>
        <taxon>Stenosarchaea group</taxon>
        <taxon>Halobacteria</taxon>
        <taxon>Halobacteriales</taxon>
        <taxon>Haloarculaceae</taxon>
        <taxon>Haloarcula</taxon>
    </lineage>
</organism>
<comment type="caution">
    <text evidence="2">The sequence shown here is derived from an EMBL/GenBank/DDBJ whole genome shotgun (WGS) entry which is preliminary data.</text>
</comment>